<organism evidence="2 3">
    <name type="scientific">Pleurodeles waltl</name>
    <name type="common">Iberian ribbed newt</name>
    <dbReference type="NCBI Taxonomy" id="8319"/>
    <lineage>
        <taxon>Eukaryota</taxon>
        <taxon>Metazoa</taxon>
        <taxon>Chordata</taxon>
        <taxon>Craniata</taxon>
        <taxon>Vertebrata</taxon>
        <taxon>Euteleostomi</taxon>
        <taxon>Amphibia</taxon>
        <taxon>Batrachia</taxon>
        <taxon>Caudata</taxon>
        <taxon>Salamandroidea</taxon>
        <taxon>Salamandridae</taxon>
        <taxon>Pleurodelinae</taxon>
        <taxon>Pleurodeles</taxon>
    </lineage>
</organism>
<reference evidence="2" key="1">
    <citation type="journal article" date="2022" name="bioRxiv">
        <title>Sequencing and chromosome-scale assembly of the giantPleurodeles waltlgenome.</title>
        <authorList>
            <person name="Brown T."/>
            <person name="Elewa A."/>
            <person name="Iarovenko S."/>
            <person name="Subramanian E."/>
            <person name="Araus A.J."/>
            <person name="Petzold A."/>
            <person name="Susuki M."/>
            <person name="Suzuki K.-i.T."/>
            <person name="Hayashi T."/>
            <person name="Toyoda A."/>
            <person name="Oliveira C."/>
            <person name="Osipova E."/>
            <person name="Leigh N.D."/>
            <person name="Simon A."/>
            <person name="Yun M.H."/>
        </authorList>
    </citation>
    <scope>NUCLEOTIDE SEQUENCE</scope>
    <source>
        <strain evidence="2">20211129_DDA</strain>
        <tissue evidence="2">Liver</tissue>
    </source>
</reference>
<feature type="compositionally biased region" description="Polar residues" evidence="1">
    <location>
        <begin position="11"/>
        <end position="20"/>
    </location>
</feature>
<sequence length="125" mass="14263">MPSGRSRLRRTTSQGQSRPTFQEKLTRRLPNRRDACRETKISTHGLARTTPPDFQGEIDATPTVRSKLRRAAPQNDAQPENKQENPRTDPGHLVIPAIHKKRLSARRKTTPDFPAWKRTTQVCVC</sequence>
<feature type="compositionally biased region" description="Basic residues" evidence="1">
    <location>
        <begin position="1"/>
        <end position="10"/>
    </location>
</feature>
<feature type="compositionally biased region" description="Basic and acidic residues" evidence="1">
    <location>
        <begin position="31"/>
        <end position="41"/>
    </location>
</feature>
<protein>
    <submittedName>
        <fullName evidence="2">Uncharacterized protein</fullName>
    </submittedName>
</protein>
<evidence type="ECO:0000256" key="1">
    <source>
        <dbReference type="SAM" id="MobiDB-lite"/>
    </source>
</evidence>
<dbReference type="AlphaFoldDB" id="A0AAV7PAK5"/>
<proteinExistence type="predicted"/>
<keyword evidence="3" id="KW-1185">Reference proteome</keyword>
<dbReference type="EMBL" id="JANPWB010000011">
    <property type="protein sequence ID" value="KAJ1124165.1"/>
    <property type="molecule type" value="Genomic_DNA"/>
</dbReference>
<accession>A0AAV7PAK5</accession>
<feature type="compositionally biased region" description="Basic and acidic residues" evidence="1">
    <location>
        <begin position="79"/>
        <end position="90"/>
    </location>
</feature>
<gene>
    <name evidence="2" type="ORF">NDU88_002626</name>
</gene>
<name>A0AAV7PAK5_PLEWA</name>
<comment type="caution">
    <text evidence="2">The sequence shown here is derived from an EMBL/GenBank/DDBJ whole genome shotgun (WGS) entry which is preliminary data.</text>
</comment>
<evidence type="ECO:0000313" key="3">
    <source>
        <dbReference type="Proteomes" id="UP001066276"/>
    </source>
</evidence>
<dbReference type="Proteomes" id="UP001066276">
    <property type="component" value="Chromosome 7"/>
</dbReference>
<feature type="region of interest" description="Disordered" evidence="1">
    <location>
        <begin position="1"/>
        <end position="94"/>
    </location>
</feature>
<evidence type="ECO:0000313" key="2">
    <source>
        <dbReference type="EMBL" id="KAJ1124165.1"/>
    </source>
</evidence>